<dbReference type="OrthoDB" id="5198724at2"/>
<name>A0A1A0QSZ6_MYCPR</name>
<protein>
    <submittedName>
        <fullName evidence="3">Uncharacterized protein</fullName>
    </submittedName>
</protein>
<feature type="transmembrane region" description="Helical" evidence="2">
    <location>
        <begin position="99"/>
        <end position="120"/>
    </location>
</feature>
<feature type="transmembrane region" description="Helical" evidence="2">
    <location>
        <begin position="140"/>
        <end position="158"/>
    </location>
</feature>
<dbReference type="EMBL" id="LZSO01000037">
    <property type="protein sequence ID" value="OBB25320.1"/>
    <property type="molecule type" value="Genomic_DNA"/>
</dbReference>
<evidence type="ECO:0000313" key="4">
    <source>
        <dbReference type="Proteomes" id="UP000093902"/>
    </source>
</evidence>
<feature type="transmembrane region" description="Helical" evidence="2">
    <location>
        <begin position="248"/>
        <end position="270"/>
    </location>
</feature>
<feature type="transmembrane region" description="Helical" evidence="2">
    <location>
        <begin position="206"/>
        <end position="227"/>
    </location>
</feature>
<keyword evidence="2" id="KW-1133">Transmembrane helix</keyword>
<evidence type="ECO:0000256" key="2">
    <source>
        <dbReference type="SAM" id="Phobius"/>
    </source>
</evidence>
<feature type="transmembrane region" description="Helical" evidence="2">
    <location>
        <begin position="30"/>
        <end position="46"/>
    </location>
</feature>
<comment type="caution">
    <text evidence="3">The sequence shown here is derived from an EMBL/GenBank/DDBJ whole genome shotgun (WGS) entry which is preliminary data.</text>
</comment>
<dbReference type="Proteomes" id="UP000093902">
    <property type="component" value="Unassembled WGS sequence"/>
</dbReference>
<keyword evidence="2" id="KW-0812">Transmembrane</keyword>
<reference evidence="4" key="1">
    <citation type="submission" date="2016-06" db="EMBL/GenBank/DDBJ databases">
        <authorList>
            <person name="Sutton G."/>
            <person name="Brinkac L."/>
            <person name="Sanka R."/>
            <person name="Adams M."/>
            <person name="Lau E."/>
            <person name="Mehaffy C."/>
            <person name="Tameris M."/>
            <person name="Hatherill M."/>
            <person name="Hanekom W."/>
            <person name="Mahomed H."/>
            <person name="Mcshane H."/>
        </authorList>
    </citation>
    <scope>NUCLEOTIDE SEQUENCE [LARGE SCALE GENOMIC DNA]</scope>
    <source>
        <strain evidence="4">852002-51209_SCH5440388</strain>
    </source>
</reference>
<organism evidence="3 4">
    <name type="scientific">Mycolicibacterium peregrinum</name>
    <name type="common">Mycobacterium peregrinum</name>
    <dbReference type="NCBI Taxonomy" id="43304"/>
    <lineage>
        <taxon>Bacteria</taxon>
        <taxon>Bacillati</taxon>
        <taxon>Actinomycetota</taxon>
        <taxon>Actinomycetes</taxon>
        <taxon>Mycobacteriales</taxon>
        <taxon>Mycobacteriaceae</taxon>
        <taxon>Mycolicibacterium</taxon>
    </lineage>
</organism>
<sequence>MEVAIRGVAWLLPRSINEITAIVKEYSTKLGVVAVFAGAVYWVLAVKNEQASVAPAPDVIGVLTKLVLPGLVLWAMAVLLFRIVVAFGGPPEKWSRRAVGTAALMAMIAAGAAVAMDAASRALGPLEQRWLDQVDASDPTVLRISAAFFSGGFVWMSWRMAGRALDRNRLMSDRIGVMSAGVMLCAFSIPLAGIVATGAVPGALRVVMFATFGMSIVLSLVSSICAAREWIDRYLRLTRSGVKVPRWGFSWWLIGLWALAMGMLFVQAALPLSVQNGPLGLALVVPPMLAMLGLIPMTLISVLFVRRVNTYYERHMARRSQSYEPRHVMKPGKSGRLPNGSLA</sequence>
<proteinExistence type="predicted"/>
<evidence type="ECO:0000313" key="3">
    <source>
        <dbReference type="EMBL" id="OBB25320.1"/>
    </source>
</evidence>
<keyword evidence="2" id="KW-0472">Membrane</keyword>
<feature type="transmembrane region" description="Helical" evidence="2">
    <location>
        <begin position="179"/>
        <end position="200"/>
    </location>
</feature>
<feature type="transmembrane region" description="Helical" evidence="2">
    <location>
        <begin position="66"/>
        <end position="87"/>
    </location>
</feature>
<feature type="region of interest" description="Disordered" evidence="1">
    <location>
        <begin position="322"/>
        <end position="343"/>
    </location>
</feature>
<accession>A0A1A0QSZ6</accession>
<gene>
    <name evidence="3" type="ORF">A5792_28415</name>
</gene>
<dbReference type="AlphaFoldDB" id="A0A1A0QSZ6"/>
<feature type="transmembrane region" description="Helical" evidence="2">
    <location>
        <begin position="282"/>
        <end position="305"/>
    </location>
</feature>
<evidence type="ECO:0000256" key="1">
    <source>
        <dbReference type="SAM" id="MobiDB-lite"/>
    </source>
</evidence>